<dbReference type="AlphaFoldDB" id="A0A937IE95"/>
<feature type="transmembrane region" description="Helical" evidence="1">
    <location>
        <begin position="63"/>
        <end position="83"/>
    </location>
</feature>
<name>A0A937IE95_9GAMM</name>
<feature type="transmembrane region" description="Helical" evidence="1">
    <location>
        <begin position="33"/>
        <end position="51"/>
    </location>
</feature>
<dbReference type="InterPro" id="IPR018643">
    <property type="entry name" value="DUF2069_membrane"/>
</dbReference>
<accession>A0A937IE95</accession>
<sequence length="110" mass="13008">MISNKALKNFVNLFSFLLILTKFFSYLNQKIEILFFIFWSMPILFLIFFANKLAIKAFQSFSFIFLIYFLSASLRVFGISPYVFDLLEIVLIVILFFICVFAPKIITRNM</sequence>
<gene>
    <name evidence="2" type="ORF">ISQ64_04390</name>
</gene>
<proteinExistence type="predicted"/>
<feature type="transmembrane region" description="Helical" evidence="1">
    <location>
        <begin position="7"/>
        <end position="27"/>
    </location>
</feature>
<organism evidence="2 3">
    <name type="scientific">SAR86 cluster bacterium</name>
    <dbReference type="NCBI Taxonomy" id="2030880"/>
    <lineage>
        <taxon>Bacteria</taxon>
        <taxon>Pseudomonadati</taxon>
        <taxon>Pseudomonadota</taxon>
        <taxon>Gammaproteobacteria</taxon>
        <taxon>SAR86 cluster</taxon>
    </lineage>
</organism>
<keyword evidence="1" id="KW-1133">Transmembrane helix</keyword>
<feature type="transmembrane region" description="Helical" evidence="1">
    <location>
        <begin position="89"/>
        <end position="106"/>
    </location>
</feature>
<reference evidence="2" key="1">
    <citation type="submission" date="2020-10" db="EMBL/GenBank/DDBJ databases">
        <title>Microbiome of the Black Sea water column analyzed by genome centric metagenomics.</title>
        <authorList>
            <person name="Cabello-Yeves P.J."/>
            <person name="Callieri C."/>
            <person name="Picazo A."/>
            <person name="Mehrshad M."/>
            <person name="Haro-Moreno J.M."/>
            <person name="Roda-Garcia J."/>
            <person name="Dzembekova N."/>
            <person name="Slabakova V."/>
            <person name="Slabakova N."/>
            <person name="Moncheva S."/>
            <person name="Rodriguez-Valera F."/>
        </authorList>
    </citation>
    <scope>NUCLEOTIDE SEQUENCE</scope>
    <source>
        <strain evidence="2">BS307-5m-G50</strain>
    </source>
</reference>
<evidence type="ECO:0000256" key="1">
    <source>
        <dbReference type="SAM" id="Phobius"/>
    </source>
</evidence>
<evidence type="ECO:0000313" key="3">
    <source>
        <dbReference type="Proteomes" id="UP000711391"/>
    </source>
</evidence>
<comment type="caution">
    <text evidence="2">The sequence shown here is derived from an EMBL/GenBank/DDBJ whole genome shotgun (WGS) entry which is preliminary data.</text>
</comment>
<keyword evidence="1" id="KW-0472">Membrane</keyword>
<protein>
    <submittedName>
        <fullName evidence="2">DUF2069 domain-containing protein</fullName>
    </submittedName>
</protein>
<evidence type="ECO:0000313" key="2">
    <source>
        <dbReference type="EMBL" id="MBL6818624.1"/>
    </source>
</evidence>
<keyword evidence="1" id="KW-0812">Transmembrane</keyword>
<dbReference type="Proteomes" id="UP000711391">
    <property type="component" value="Unassembled WGS sequence"/>
</dbReference>
<dbReference type="Pfam" id="PF09842">
    <property type="entry name" value="DUF2069"/>
    <property type="match status" value="1"/>
</dbReference>
<dbReference type="EMBL" id="JADHQD010000032">
    <property type="protein sequence ID" value="MBL6818624.1"/>
    <property type="molecule type" value="Genomic_DNA"/>
</dbReference>